<evidence type="ECO:0000313" key="2">
    <source>
        <dbReference type="Proteomes" id="UP001470230"/>
    </source>
</evidence>
<protein>
    <submittedName>
        <fullName evidence="1">Uncharacterized protein</fullName>
    </submittedName>
</protein>
<reference evidence="1 2" key="1">
    <citation type="submission" date="2024-04" db="EMBL/GenBank/DDBJ databases">
        <title>Tritrichomonas musculus Genome.</title>
        <authorList>
            <person name="Alves-Ferreira E."/>
            <person name="Grigg M."/>
            <person name="Lorenzi H."/>
            <person name="Galac M."/>
        </authorList>
    </citation>
    <scope>NUCLEOTIDE SEQUENCE [LARGE SCALE GENOMIC DNA]</scope>
    <source>
        <strain evidence="1 2">EAF2021</strain>
    </source>
</reference>
<dbReference type="Proteomes" id="UP001470230">
    <property type="component" value="Unassembled WGS sequence"/>
</dbReference>
<gene>
    <name evidence="1" type="ORF">M9Y10_003875</name>
</gene>
<keyword evidence="2" id="KW-1185">Reference proteome</keyword>
<organism evidence="1 2">
    <name type="scientific">Tritrichomonas musculus</name>
    <dbReference type="NCBI Taxonomy" id="1915356"/>
    <lineage>
        <taxon>Eukaryota</taxon>
        <taxon>Metamonada</taxon>
        <taxon>Parabasalia</taxon>
        <taxon>Tritrichomonadida</taxon>
        <taxon>Tritrichomonadidae</taxon>
        <taxon>Tritrichomonas</taxon>
    </lineage>
</organism>
<proteinExistence type="predicted"/>
<accession>A0ABR2JQG8</accession>
<dbReference type="EMBL" id="JAPFFF010000010">
    <property type="protein sequence ID" value="KAK8881145.1"/>
    <property type="molecule type" value="Genomic_DNA"/>
</dbReference>
<comment type="caution">
    <text evidence="1">The sequence shown here is derived from an EMBL/GenBank/DDBJ whole genome shotgun (WGS) entry which is preliminary data.</text>
</comment>
<evidence type="ECO:0000313" key="1">
    <source>
        <dbReference type="EMBL" id="KAK8881145.1"/>
    </source>
</evidence>
<sequence length="87" mass="10430">MHLRPLTRYIDTDVGFLNQLRFHLPPDPLSNAFEVLKHESLKKHFNKRLEVEHKRFEQKKADDEFFKQLYLRPDPLSNPLNSTSMKP</sequence>
<name>A0ABR2JQG8_9EUKA</name>